<reference evidence="2" key="1">
    <citation type="submission" date="2020-05" db="EMBL/GenBank/DDBJ databases">
        <title>WGS assembly of Corymbia citriodora subspecies variegata.</title>
        <authorList>
            <person name="Barry K."/>
            <person name="Hundley H."/>
            <person name="Shu S."/>
            <person name="Jenkins J."/>
            <person name="Grimwood J."/>
            <person name="Baten A."/>
        </authorList>
    </citation>
    <scope>NUCLEOTIDE SEQUENCE</scope>
    <source>
        <strain evidence="2">CV2-018</strain>
    </source>
</reference>
<dbReference type="Gramene" id="rna-gnl|WGS:JABURB|Cocit.L1107.1">
    <property type="protein sequence ID" value="cds-KAF7852013.1"/>
    <property type="gene ID" value="gene-BT93_L1107"/>
</dbReference>
<accession>A0A8T0CWM8</accession>
<proteinExistence type="predicted"/>
<dbReference type="AlphaFoldDB" id="A0A8T0CWM8"/>
<evidence type="ECO:0000313" key="2">
    <source>
        <dbReference type="EMBL" id="KAF7852013.1"/>
    </source>
</evidence>
<dbReference type="EMBL" id="MU089521">
    <property type="protein sequence ID" value="KAF7852013.1"/>
    <property type="molecule type" value="Genomic_DNA"/>
</dbReference>
<dbReference type="Proteomes" id="UP000806378">
    <property type="component" value="Unassembled WGS sequence"/>
</dbReference>
<protein>
    <submittedName>
        <fullName evidence="2">Uncharacterized protein</fullName>
    </submittedName>
</protein>
<organism evidence="2 3">
    <name type="scientific">Corymbia citriodora subsp. variegata</name>
    <dbReference type="NCBI Taxonomy" id="360336"/>
    <lineage>
        <taxon>Eukaryota</taxon>
        <taxon>Viridiplantae</taxon>
        <taxon>Streptophyta</taxon>
        <taxon>Embryophyta</taxon>
        <taxon>Tracheophyta</taxon>
        <taxon>Spermatophyta</taxon>
        <taxon>Magnoliopsida</taxon>
        <taxon>eudicotyledons</taxon>
        <taxon>Gunneridae</taxon>
        <taxon>Pentapetalae</taxon>
        <taxon>rosids</taxon>
        <taxon>malvids</taxon>
        <taxon>Myrtales</taxon>
        <taxon>Myrtaceae</taxon>
        <taxon>Myrtoideae</taxon>
        <taxon>Eucalypteae</taxon>
        <taxon>Corymbia</taxon>
    </lineage>
</organism>
<evidence type="ECO:0000256" key="1">
    <source>
        <dbReference type="SAM" id="MobiDB-lite"/>
    </source>
</evidence>
<name>A0A8T0CWM8_CORYI</name>
<feature type="region of interest" description="Disordered" evidence="1">
    <location>
        <begin position="1"/>
        <end position="24"/>
    </location>
</feature>
<evidence type="ECO:0000313" key="3">
    <source>
        <dbReference type="Proteomes" id="UP000806378"/>
    </source>
</evidence>
<keyword evidence="3" id="KW-1185">Reference proteome</keyword>
<comment type="caution">
    <text evidence="2">The sequence shown here is derived from an EMBL/GenBank/DDBJ whole genome shotgun (WGS) entry which is preliminary data.</text>
</comment>
<sequence length="115" mass="12164">MSPPPRALPVAAGSRVPSASASASDCLHRGDRAQGLCSDRVSLLRQRKEKSALVVAAPAFVKRLFRVIARRSLHAIPSLSDSASLTFIQCLNRRVSTASSGVNLLDPCRSAQGTP</sequence>
<gene>
    <name evidence="2" type="ORF">BT93_L1107</name>
</gene>
<dbReference type="OrthoDB" id="552789at2759"/>